<feature type="transmembrane region" description="Helical" evidence="1">
    <location>
        <begin position="6"/>
        <end position="33"/>
    </location>
</feature>
<dbReference type="RefSeq" id="WP_134453107.1">
    <property type="nucleotide sequence ID" value="NZ_SOFL01000021.1"/>
</dbReference>
<gene>
    <name evidence="2" type="ORF">E3O42_06205</name>
</gene>
<dbReference type="OrthoDB" id="3742900at2"/>
<dbReference type="Proteomes" id="UP000297907">
    <property type="component" value="Unassembled WGS sequence"/>
</dbReference>
<feature type="transmembrane region" description="Helical" evidence="1">
    <location>
        <begin position="240"/>
        <end position="267"/>
    </location>
</feature>
<feature type="transmembrane region" description="Helical" evidence="1">
    <location>
        <begin position="305"/>
        <end position="324"/>
    </location>
</feature>
<keyword evidence="3" id="KW-1185">Reference proteome</keyword>
<sequence>MNRITIALLAALEALIVVAVGVGIALVPLTILWGTHYGLAIDWFVFWRAAVDVWLLGNGVDLAVQLPVEMSASLGLAGSELPFTLGIALLGFALLAVLLGVRTGRRAAGTEYSLTAAGVAVLSYGLLAALLTFSAGTAVVTPAPVQGILLPTLVFATGVLIGLVWANRATGTLLPGWASRPVGDQLARIPAETRSQLVAALRGGTAAVAGIMIVSGLAVFVSVLANFATVIGLYETLQAGVMGGIALTIGQLAFIPNVVVWAASWFVGPGIALGAGNSVSPLGTTLGAVPGLPLLGALPHGTLEFGFLGLLVPVLLGFVVAVLVRQSVDKRANAPHGTARMLVTGALMGVVAGILLGLLAWWSAGAMGPGRLAEVGPNPLLVGALTTLEVGVAAALGMLVGGRRARSTGSGAEELSTKR</sequence>
<feature type="transmembrane region" description="Helical" evidence="1">
    <location>
        <begin position="345"/>
        <end position="364"/>
    </location>
</feature>
<dbReference type="InterPro" id="IPR045931">
    <property type="entry name" value="DUF6350"/>
</dbReference>
<feature type="transmembrane region" description="Helical" evidence="1">
    <location>
        <begin position="83"/>
        <end position="101"/>
    </location>
</feature>
<accession>A0A4R8WA27</accession>
<protein>
    <submittedName>
        <fullName evidence="2">Uncharacterized protein</fullName>
    </submittedName>
</protein>
<reference evidence="2 3" key="1">
    <citation type="submission" date="2019-03" db="EMBL/GenBank/DDBJ databases">
        <title>Genomics of glacier-inhabiting Cryobacterium strains.</title>
        <authorList>
            <person name="Liu Q."/>
            <person name="Xin Y.-H."/>
        </authorList>
    </citation>
    <scope>NUCLEOTIDE SEQUENCE [LARGE SCALE GENOMIC DNA]</scope>
    <source>
        <strain evidence="2 3">RHLS22-1</strain>
    </source>
</reference>
<keyword evidence="1" id="KW-1133">Transmembrane helix</keyword>
<feature type="transmembrane region" description="Helical" evidence="1">
    <location>
        <begin position="206"/>
        <end position="234"/>
    </location>
</feature>
<organism evidence="2 3">
    <name type="scientific">Cryobacterium adonitolivorans</name>
    <dbReference type="NCBI Taxonomy" id="1259189"/>
    <lineage>
        <taxon>Bacteria</taxon>
        <taxon>Bacillati</taxon>
        <taxon>Actinomycetota</taxon>
        <taxon>Actinomycetes</taxon>
        <taxon>Micrococcales</taxon>
        <taxon>Microbacteriaceae</taxon>
        <taxon>Cryobacterium</taxon>
    </lineage>
</organism>
<evidence type="ECO:0000313" key="3">
    <source>
        <dbReference type="Proteomes" id="UP000297907"/>
    </source>
</evidence>
<keyword evidence="1" id="KW-0472">Membrane</keyword>
<comment type="caution">
    <text evidence="2">The sequence shown here is derived from an EMBL/GenBank/DDBJ whole genome shotgun (WGS) entry which is preliminary data.</text>
</comment>
<feature type="transmembrane region" description="Helical" evidence="1">
    <location>
        <begin position="148"/>
        <end position="166"/>
    </location>
</feature>
<dbReference type="Pfam" id="PF19877">
    <property type="entry name" value="DUF6350"/>
    <property type="match status" value="1"/>
</dbReference>
<keyword evidence="1" id="KW-0812">Transmembrane</keyword>
<evidence type="ECO:0000256" key="1">
    <source>
        <dbReference type="SAM" id="Phobius"/>
    </source>
</evidence>
<dbReference type="AlphaFoldDB" id="A0A4R8WA27"/>
<proteinExistence type="predicted"/>
<dbReference type="EMBL" id="SOFL01000021">
    <property type="protein sequence ID" value="TFC03744.1"/>
    <property type="molecule type" value="Genomic_DNA"/>
</dbReference>
<feature type="transmembrane region" description="Helical" evidence="1">
    <location>
        <begin position="113"/>
        <end position="136"/>
    </location>
</feature>
<name>A0A4R8WA27_9MICO</name>
<feature type="transmembrane region" description="Helical" evidence="1">
    <location>
        <begin position="380"/>
        <end position="400"/>
    </location>
</feature>
<evidence type="ECO:0000313" key="2">
    <source>
        <dbReference type="EMBL" id="TFC03744.1"/>
    </source>
</evidence>